<accession>A0ABP4NT55</accession>
<feature type="compositionally biased region" description="Basic and acidic residues" evidence="1">
    <location>
        <begin position="17"/>
        <end position="26"/>
    </location>
</feature>
<dbReference type="Proteomes" id="UP001500190">
    <property type="component" value="Unassembled WGS sequence"/>
</dbReference>
<evidence type="ECO:0000256" key="1">
    <source>
        <dbReference type="SAM" id="MobiDB-lite"/>
    </source>
</evidence>
<reference evidence="3" key="1">
    <citation type="journal article" date="2019" name="Int. J. Syst. Evol. Microbiol.">
        <title>The Global Catalogue of Microorganisms (GCM) 10K type strain sequencing project: providing services to taxonomists for standard genome sequencing and annotation.</title>
        <authorList>
            <consortium name="The Broad Institute Genomics Platform"/>
            <consortium name="The Broad Institute Genome Sequencing Center for Infectious Disease"/>
            <person name="Wu L."/>
            <person name="Ma J."/>
        </authorList>
    </citation>
    <scope>NUCLEOTIDE SEQUENCE [LARGE SCALE GENOMIC DNA]</scope>
    <source>
        <strain evidence="3">JCM 14304</strain>
    </source>
</reference>
<comment type="caution">
    <text evidence="2">The sequence shown here is derived from an EMBL/GenBank/DDBJ whole genome shotgun (WGS) entry which is preliminary data.</text>
</comment>
<feature type="region of interest" description="Disordered" evidence="1">
    <location>
        <begin position="1"/>
        <end position="26"/>
    </location>
</feature>
<organism evidence="2 3">
    <name type="scientific">Kribbella karoonensis</name>
    <dbReference type="NCBI Taxonomy" id="324851"/>
    <lineage>
        <taxon>Bacteria</taxon>
        <taxon>Bacillati</taxon>
        <taxon>Actinomycetota</taxon>
        <taxon>Actinomycetes</taxon>
        <taxon>Propionibacteriales</taxon>
        <taxon>Kribbellaceae</taxon>
        <taxon>Kribbella</taxon>
    </lineage>
</organism>
<keyword evidence="3" id="KW-1185">Reference proteome</keyword>
<gene>
    <name evidence="2" type="ORF">GCM10009742_03240</name>
</gene>
<dbReference type="RefSeq" id="WP_344187516.1">
    <property type="nucleotide sequence ID" value="NZ_BAAAND010000001.1"/>
</dbReference>
<evidence type="ECO:0000313" key="3">
    <source>
        <dbReference type="Proteomes" id="UP001500190"/>
    </source>
</evidence>
<feature type="region of interest" description="Disordered" evidence="1">
    <location>
        <begin position="305"/>
        <end position="329"/>
    </location>
</feature>
<protein>
    <submittedName>
        <fullName evidence="2">Uncharacterized protein</fullName>
    </submittedName>
</protein>
<dbReference type="EMBL" id="BAAAND010000001">
    <property type="protein sequence ID" value="GAA1565327.1"/>
    <property type="molecule type" value="Genomic_DNA"/>
</dbReference>
<sequence>MTGPLAKWTGAGMRAPRRAEAEQEPSREEVLAAQRVVDLFATEALLALDRYEQSLPADASDKARRTADRFAHWWHKLELDGVRLDRAGTDAEQVLAQVSDLALDPDNEWGVSLEEASGLAASEAAIAGRPVPEKGIADFRKEFEQAYGGHAGEPSNDAWLADSLTRFARASLLRDVVESGAKTRVSGPLRAAADDLVRQGRQLIDDRGKLDRSIGRRPGDKVALRDAEERLTVPYVLLSVGLQAGSAPLPPMVGVASQAVVLGMYLNNLRQVRREHREAAATQVDPAAQDRLLLDREGLVDTLGIPPPATRRDIRTLRNATERRNGPSR</sequence>
<name>A0ABP4NT55_9ACTN</name>
<feature type="compositionally biased region" description="Basic and acidic residues" evidence="1">
    <location>
        <begin position="310"/>
        <end position="329"/>
    </location>
</feature>
<evidence type="ECO:0000313" key="2">
    <source>
        <dbReference type="EMBL" id="GAA1565327.1"/>
    </source>
</evidence>
<proteinExistence type="predicted"/>